<dbReference type="STRING" id="5539.A0A3E2H1Y3"/>
<feature type="non-terminal residue" evidence="4">
    <location>
        <position position="1"/>
    </location>
</feature>
<feature type="region of interest" description="Disordered" evidence="1">
    <location>
        <begin position="1"/>
        <end position="23"/>
    </location>
</feature>
<reference evidence="4 5" key="1">
    <citation type="submission" date="2018-05" db="EMBL/GenBank/DDBJ databases">
        <title>Draft genome sequence of Scytalidium lignicola DSM 105466, a ubiquitous saprotrophic fungus.</title>
        <authorList>
            <person name="Buettner E."/>
            <person name="Gebauer A.M."/>
            <person name="Hofrichter M."/>
            <person name="Liers C."/>
            <person name="Kellner H."/>
        </authorList>
    </citation>
    <scope>NUCLEOTIDE SEQUENCE [LARGE SCALE GENOMIC DNA]</scope>
    <source>
        <strain evidence="4 5">DSM 105466</strain>
    </source>
</reference>
<dbReference type="Proteomes" id="UP000258309">
    <property type="component" value="Unassembled WGS sequence"/>
</dbReference>
<keyword evidence="2" id="KW-1133">Transmembrane helix</keyword>
<sequence length="621" mass="68292">MGTKANHFAQSTKLDSGTGGPKQHADPFLIPEFAGLQKVTARYQLRTQLQYTVLTLAGLFAFYNCKANHFRVAGLACLFPGAGFLAVGGLSGAIGIILTLAFLPFSLFAWFEAGGLAFVLANWIVPGIVAAIVAGDDIWEPSAPIAIILVVGSVTYTISSAQKRHAATLRLRESRNKILEKEDSEWNRRIESKPDPAEKRELTSTELRLLQHFVEISFQESNDWSNFSVVDQFQTSALRYQLYQMQWALALVQKYHMPSFQGYIKSAQERLIEKSTTKDVMGYWKWESLWGKFTLAGYQKRIGIAPNPFLKHSRQIGMLAPIPNWIYSGCNLIGMQGAVAYDSYMKTGRVSRLLNGRFYRAFEEEFMNADGGVVTLRSAIRLAGILGNVVGALTGAAAMPNLDRRLWLLSRATNVRKEKDGGYTLENLIGADNIDVGNYKAGSGFAHIVYSLCAAEFGESDLQRDLIVKLDRDLHPMEPSSSGTGALVNKGLSLVACGSLFQARVAKRGDWGNLINSPVDEHVMAAPKLDKVPFPNVMVARCHVGGLDKKGLDIVLCGPQEKVAIGFKDLKGGIKYSLVAVKEGKKEEIARGISADVDGRAEVQVDVGDRSEFELRTQRED</sequence>
<feature type="non-terminal residue" evidence="4">
    <location>
        <position position="621"/>
    </location>
</feature>
<feature type="transmembrane region" description="Helical" evidence="2">
    <location>
        <begin position="142"/>
        <end position="159"/>
    </location>
</feature>
<feature type="transmembrane region" description="Helical" evidence="2">
    <location>
        <begin position="77"/>
        <end position="103"/>
    </location>
</feature>
<protein>
    <recommendedName>
        <fullName evidence="3">Linalool dehydratase/isomerase domain-containing protein</fullName>
    </recommendedName>
</protein>
<feature type="transmembrane region" description="Helical" evidence="2">
    <location>
        <begin position="115"/>
        <end position="135"/>
    </location>
</feature>
<dbReference type="Pfam" id="PF18566">
    <property type="entry name" value="Ldi"/>
    <property type="match status" value="2"/>
</dbReference>
<organism evidence="4 5">
    <name type="scientific">Scytalidium lignicola</name>
    <name type="common">Hyphomycete</name>
    <dbReference type="NCBI Taxonomy" id="5539"/>
    <lineage>
        <taxon>Eukaryota</taxon>
        <taxon>Fungi</taxon>
        <taxon>Dikarya</taxon>
        <taxon>Ascomycota</taxon>
        <taxon>Pezizomycotina</taxon>
        <taxon>Leotiomycetes</taxon>
        <taxon>Leotiomycetes incertae sedis</taxon>
        <taxon>Scytalidium</taxon>
    </lineage>
</organism>
<dbReference type="OrthoDB" id="9979195at2759"/>
<evidence type="ECO:0000259" key="3">
    <source>
        <dbReference type="Pfam" id="PF18566"/>
    </source>
</evidence>
<dbReference type="EMBL" id="NCSJ02000211">
    <property type="protein sequence ID" value="RFU27341.1"/>
    <property type="molecule type" value="Genomic_DNA"/>
</dbReference>
<keyword evidence="2" id="KW-0812">Transmembrane</keyword>
<evidence type="ECO:0000256" key="1">
    <source>
        <dbReference type="SAM" id="MobiDB-lite"/>
    </source>
</evidence>
<comment type="caution">
    <text evidence="4">The sequence shown here is derived from an EMBL/GenBank/DDBJ whole genome shotgun (WGS) entry which is preliminary data.</text>
</comment>
<evidence type="ECO:0000313" key="4">
    <source>
        <dbReference type="EMBL" id="RFU27341.1"/>
    </source>
</evidence>
<feature type="domain" description="Linalool dehydratase/isomerase" evidence="3">
    <location>
        <begin position="323"/>
        <end position="479"/>
    </location>
</feature>
<name>A0A3E2H1Y3_SCYLI</name>
<gene>
    <name evidence="4" type="ORF">B7463_g9001</name>
</gene>
<evidence type="ECO:0000313" key="5">
    <source>
        <dbReference type="Proteomes" id="UP000258309"/>
    </source>
</evidence>
<keyword evidence="2" id="KW-0472">Membrane</keyword>
<proteinExistence type="predicted"/>
<dbReference type="AlphaFoldDB" id="A0A3E2H1Y3"/>
<feature type="domain" description="Linalool dehydratase/isomerase" evidence="3">
    <location>
        <begin position="239"/>
        <end position="299"/>
    </location>
</feature>
<accession>A0A3E2H1Y3</accession>
<evidence type="ECO:0000256" key="2">
    <source>
        <dbReference type="SAM" id="Phobius"/>
    </source>
</evidence>
<dbReference type="InterPro" id="IPR041411">
    <property type="entry name" value="Ldi"/>
</dbReference>
<keyword evidence="5" id="KW-1185">Reference proteome</keyword>